<proteinExistence type="predicted"/>
<evidence type="ECO:0000313" key="3">
    <source>
        <dbReference type="Proteomes" id="UP000466442"/>
    </source>
</evidence>
<protein>
    <recommendedName>
        <fullName evidence="4">C3H1-type domain-containing protein</fullName>
    </recommendedName>
</protein>
<keyword evidence="3" id="KW-1185">Reference proteome</keyword>
<dbReference type="Proteomes" id="UP000466442">
    <property type="component" value="Linkage Group LG1"/>
</dbReference>
<feature type="region of interest" description="Disordered" evidence="1">
    <location>
        <begin position="317"/>
        <end position="366"/>
    </location>
</feature>
<accession>A0A8S9Y9V9</accession>
<evidence type="ECO:0000313" key="2">
    <source>
        <dbReference type="EMBL" id="KAF6217018.1"/>
    </source>
</evidence>
<sequence>MYREEKERGNVGPLLGEAPLDVSFAPLHPVIENDDANPLEATAAAEKPNPDGHLDSHNSFHGPEPCMNGCGGQLSDLQMLSSQSNEDSGDRMDGHGGHSLHLRQSSQSKQASPKLPNASLSPKGMIKKKLELMELDLDSVISDPATNPSKWFVETMRKDPSCEQSFSDLYDSLMLKLLHELGREVNMRFKPQQKLESLDCVNGLQSSNPAATDNISGASRRTSELEKICNSLLSKLPKTDVDPDGRSEPKQKSALLNVDHQSPIPNQVTQPAEGPIQTITLDLSFFHNLAFETRQKSSGSSLTHKLDEHIDRHILDEDLHGRRSDEHIDRHRSEEDVEKRSEPQGKPELFNVGASSPIPHQVTRPAGSANQTVTLDLSFFHNLRRTTCEKPVKSSLGRQIIPRGILHVKEKSTSCDEVIQRCNESLCSQSSLRSLESKACQAFQPICFDEFFMGGCWKTACRAEHYNLPVTTKWVWDVVWEGTIYLIRKATKPRIDVLRLLLQFIFDHSPVCALALAKFIPIMKQTEILEFAHCLVTKLSGFFGGEDDTVKLVLLMIYSDVPSELLFNMLLEHFKIFEKKCTFYLELLHFLNYRCHVLAFGLVEKLIENVMLSESDELIHVVAAFLDRLPSYEKAKIDSTSLSCFMLKAKELKINIGGRVESSISSSIAETLDPISSDRCKKGRVSFAEQPRIARIDDQSHSVIREDPIPAPHQLEIQQPDSAFLDNCIEMDFHPLEAHEINPIVVDPSPFDYCIKSVVAVMKSICLEWILYGICNIGEVCDKMHCFFEDHFASVSEEELIIACTCNRWRDKQRRASECIAHVREHIDINNNFMEFGCKLR</sequence>
<gene>
    <name evidence="2" type="ORF">GE061_001370</name>
</gene>
<organism evidence="2 3">
    <name type="scientific">Apolygus lucorum</name>
    <name type="common">Small green plant bug</name>
    <name type="synonym">Lygocoris lucorum</name>
    <dbReference type="NCBI Taxonomy" id="248454"/>
    <lineage>
        <taxon>Eukaryota</taxon>
        <taxon>Metazoa</taxon>
        <taxon>Ecdysozoa</taxon>
        <taxon>Arthropoda</taxon>
        <taxon>Hexapoda</taxon>
        <taxon>Insecta</taxon>
        <taxon>Pterygota</taxon>
        <taxon>Neoptera</taxon>
        <taxon>Paraneoptera</taxon>
        <taxon>Hemiptera</taxon>
        <taxon>Heteroptera</taxon>
        <taxon>Panheteroptera</taxon>
        <taxon>Cimicomorpha</taxon>
        <taxon>Miridae</taxon>
        <taxon>Mirini</taxon>
        <taxon>Apolygus</taxon>
    </lineage>
</organism>
<feature type="compositionally biased region" description="Low complexity" evidence="1">
    <location>
        <begin position="73"/>
        <end position="84"/>
    </location>
</feature>
<comment type="caution">
    <text evidence="2">The sequence shown here is derived from an EMBL/GenBank/DDBJ whole genome shotgun (WGS) entry which is preliminary data.</text>
</comment>
<feature type="compositionally biased region" description="Polar residues" evidence="1">
    <location>
        <begin position="102"/>
        <end position="111"/>
    </location>
</feature>
<feature type="compositionally biased region" description="Basic and acidic residues" evidence="1">
    <location>
        <begin position="317"/>
        <end position="345"/>
    </location>
</feature>
<feature type="compositionally biased region" description="Basic and acidic residues" evidence="1">
    <location>
        <begin position="48"/>
        <end position="58"/>
    </location>
</feature>
<feature type="region of interest" description="Disordered" evidence="1">
    <location>
        <begin position="30"/>
        <end position="123"/>
    </location>
</feature>
<evidence type="ECO:0008006" key="4">
    <source>
        <dbReference type="Google" id="ProtNLM"/>
    </source>
</evidence>
<reference evidence="2" key="1">
    <citation type="journal article" date="2021" name="Mol. Ecol. Resour.">
        <title>Apolygus lucorum genome provides insights into omnivorousness and mesophyll feeding.</title>
        <authorList>
            <person name="Liu Y."/>
            <person name="Liu H."/>
            <person name="Wang H."/>
            <person name="Huang T."/>
            <person name="Liu B."/>
            <person name="Yang B."/>
            <person name="Yin L."/>
            <person name="Li B."/>
            <person name="Zhang Y."/>
            <person name="Zhang S."/>
            <person name="Jiang F."/>
            <person name="Zhang X."/>
            <person name="Ren Y."/>
            <person name="Wang B."/>
            <person name="Wang S."/>
            <person name="Lu Y."/>
            <person name="Wu K."/>
            <person name="Fan W."/>
            <person name="Wang G."/>
        </authorList>
    </citation>
    <scope>NUCLEOTIDE SEQUENCE</scope>
    <source>
        <strain evidence="2">12Hb</strain>
    </source>
</reference>
<evidence type="ECO:0000256" key="1">
    <source>
        <dbReference type="SAM" id="MobiDB-lite"/>
    </source>
</evidence>
<name>A0A8S9Y9V9_APOLU</name>
<dbReference type="AlphaFoldDB" id="A0A8S9Y9V9"/>
<dbReference type="EMBL" id="WIXP02000001">
    <property type="protein sequence ID" value="KAF6217018.1"/>
    <property type="molecule type" value="Genomic_DNA"/>
</dbReference>